<name>A0A7W5FB28_9ACTN</name>
<evidence type="ECO:0000256" key="4">
    <source>
        <dbReference type="ARBA" id="ARBA00022692"/>
    </source>
</evidence>
<dbReference type="PANTHER" id="PTHR43163:SF9">
    <property type="entry name" value="ABC TRANSPORTER PERMEASE PROTEIN"/>
    <property type="match status" value="1"/>
</dbReference>
<accession>A0A7W5FB28</accession>
<dbReference type="GO" id="GO:0055085">
    <property type="term" value="P:transmembrane transport"/>
    <property type="evidence" value="ECO:0007669"/>
    <property type="project" value="InterPro"/>
</dbReference>
<dbReference type="SUPFAM" id="SSF161098">
    <property type="entry name" value="MetI-like"/>
    <property type="match status" value="1"/>
</dbReference>
<keyword evidence="5 7" id="KW-1133">Transmembrane helix</keyword>
<comment type="subcellular location">
    <subcellularLocation>
        <location evidence="1 7">Cell membrane</location>
        <topology evidence="1 7">Multi-pass membrane protein</topology>
    </subcellularLocation>
</comment>
<organism evidence="9 10">
    <name type="scientific">Nocardioides albus</name>
    <dbReference type="NCBI Taxonomy" id="1841"/>
    <lineage>
        <taxon>Bacteria</taxon>
        <taxon>Bacillati</taxon>
        <taxon>Actinomycetota</taxon>
        <taxon>Actinomycetes</taxon>
        <taxon>Propionibacteriales</taxon>
        <taxon>Nocardioidaceae</taxon>
        <taxon>Nocardioides</taxon>
    </lineage>
</organism>
<dbReference type="Gene3D" id="1.10.3720.10">
    <property type="entry name" value="MetI-like"/>
    <property type="match status" value="1"/>
</dbReference>
<dbReference type="InterPro" id="IPR035906">
    <property type="entry name" value="MetI-like_sf"/>
</dbReference>
<dbReference type="Proteomes" id="UP000577707">
    <property type="component" value="Unassembled WGS sequence"/>
</dbReference>
<reference evidence="9 10" key="1">
    <citation type="submission" date="2020-08" db="EMBL/GenBank/DDBJ databases">
        <title>Genomic Encyclopedia of Type Strains, Phase III (KMG-III): the genomes of soil and plant-associated and newly described type strains.</title>
        <authorList>
            <person name="Whitman W."/>
        </authorList>
    </citation>
    <scope>NUCLEOTIDE SEQUENCE [LARGE SCALE GENOMIC DNA]</scope>
    <source>
        <strain evidence="9 10">CECT 3302</strain>
    </source>
</reference>
<evidence type="ECO:0000256" key="3">
    <source>
        <dbReference type="ARBA" id="ARBA00022475"/>
    </source>
</evidence>
<feature type="domain" description="ABC transmembrane type-1" evidence="8">
    <location>
        <begin position="104"/>
        <end position="314"/>
    </location>
</feature>
<evidence type="ECO:0000256" key="2">
    <source>
        <dbReference type="ARBA" id="ARBA00022448"/>
    </source>
</evidence>
<evidence type="ECO:0000256" key="1">
    <source>
        <dbReference type="ARBA" id="ARBA00004651"/>
    </source>
</evidence>
<evidence type="ECO:0000256" key="6">
    <source>
        <dbReference type="ARBA" id="ARBA00023136"/>
    </source>
</evidence>
<dbReference type="InterPro" id="IPR000515">
    <property type="entry name" value="MetI-like"/>
</dbReference>
<keyword evidence="3" id="KW-1003">Cell membrane</keyword>
<dbReference type="Pfam" id="PF19300">
    <property type="entry name" value="BPD_transp_1_N"/>
    <property type="match status" value="1"/>
</dbReference>
<protein>
    <submittedName>
        <fullName evidence="9">Peptide/nickel transport system permease protein</fullName>
    </submittedName>
</protein>
<feature type="transmembrane region" description="Helical" evidence="7">
    <location>
        <begin position="245"/>
        <end position="270"/>
    </location>
</feature>
<keyword evidence="6 7" id="KW-0472">Membrane</keyword>
<dbReference type="AlphaFoldDB" id="A0A7W5FB28"/>
<dbReference type="Pfam" id="PF00528">
    <property type="entry name" value="BPD_transp_1"/>
    <property type="match status" value="1"/>
</dbReference>
<evidence type="ECO:0000313" key="9">
    <source>
        <dbReference type="EMBL" id="MBB3091782.1"/>
    </source>
</evidence>
<sequence length="324" mass="35358">MMTAFLVVVLVSMVTFTLFFKGPSDPASALCEETGGRCTAAELNSIREQMGLNDGLVVNYSRFVKGLFVDREMYYQGEQMCEAPCFGISYGSRQPVTPQFVEKWPATVSLAVGAVLLYVIIGMTLGSLAARFRGSFFDRAVVGVATVITAVPYYVLALVAWIVLVLQLSIFPETGYHPFTDSPVLWASGLLLPWVVLAFAYAPANMRYMRGYMVESLGEDYIRTARAKGMSQQGVVFKHGLRAAIVPMTTIVGLEFAVLLAGTVFTEFLFEIDGIGWWSINSLGNPIDFPVLNITGTAAAVLIVLGNLIVDLLYAVLDPRVRLA</sequence>
<dbReference type="PANTHER" id="PTHR43163">
    <property type="entry name" value="DIPEPTIDE TRANSPORT SYSTEM PERMEASE PROTEIN DPPB-RELATED"/>
    <property type="match status" value="1"/>
</dbReference>
<gene>
    <name evidence="9" type="ORF">FHS12_004758</name>
</gene>
<proteinExistence type="inferred from homology"/>
<comment type="caution">
    <text evidence="9">The sequence shown here is derived from an EMBL/GenBank/DDBJ whole genome shotgun (WGS) entry which is preliminary data.</text>
</comment>
<feature type="transmembrane region" description="Helical" evidence="7">
    <location>
        <begin position="140"/>
        <end position="164"/>
    </location>
</feature>
<dbReference type="GO" id="GO:0005886">
    <property type="term" value="C:plasma membrane"/>
    <property type="evidence" value="ECO:0007669"/>
    <property type="project" value="UniProtKB-SubCell"/>
</dbReference>
<evidence type="ECO:0000259" key="8">
    <source>
        <dbReference type="PROSITE" id="PS50928"/>
    </source>
</evidence>
<feature type="transmembrane region" description="Helical" evidence="7">
    <location>
        <begin position="184"/>
        <end position="204"/>
    </location>
</feature>
<dbReference type="CDD" id="cd06261">
    <property type="entry name" value="TM_PBP2"/>
    <property type="match status" value="1"/>
</dbReference>
<keyword evidence="10" id="KW-1185">Reference proteome</keyword>
<dbReference type="EMBL" id="JACHXG010000013">
    <property type="protein sequence ID" value="MBB3091782.1"/>
    <property type="molecule type" value="Genomic_DNA"/>
</dbReference>
<evidence type="ECO:0000256" key="7">
    <source>
        <dbReference type="RuleBase" id="RU363032"/>
    </source>
</evidence>
<keyword evidence="4 7" id="KW-0812">Transmembrane</keyword>
<feature type="transmembrane region" description="Helical" evidence="7">
    <location>
        <begin position="108"/>
        <end position="128"/>
    </location>
</feature>
<dbReference type="InterPro" id="IPR045621">
    <property type="entry name" value="BPD_transp_1_N"/>
</dbReference>
<dbReference type="PROSITE" id="PS50928">
    <property type="entry name" value="ABC_TM1"/>
    <property type="match status" value="1"/>
</dbReference>
<evidence type="ECO:0000313" key="10">
    <source>
        <dbReference type="Proteomes" id="UP000577707"/>
    </source>
</evidence>
<evidence type="ECO:0000256" key="5">
    <source>
        <dbReference type="ARBA" id="ARBA00022989"/>
    </source>
</evidence>
<keyword evidence="2 7" id="KW-0813">Transport</keyword>
<feature type="transmembrane region" description="Helical" evidence="7">
    <location>
        <begin position="290"/>
        <end position="317"/>
    </location>
</feature>
<comment type="similarity">
    <text evidence="7">Belongs to the binding-protein-dependent transport system permease family.</text>
</comment>